<dbReference type="Proteomes" id="UP000694460">
    <property type="component" value="Unassembled WGS sequence"/>
</dbReference>
<dbReference type="EMBL" id="JAGIOP010000001">
    <property type="protein sequence ID" value="MBP2451141.1"/>
    <property type="molecule type" value="Genomic_DNA"/>
</dbReference>
<evidence type="ECO:0000259" key="1">
    <source>
        <dbReference type="Pfam" id="PF24831"/>
    </source>
</evidence>
<accession>A0ABS4ZPN5</accession>
<proteinExistence type="predicted"/>
<organism evidence="2 3">
    <name type="scientific">Mycolicibacterium lutetiense</name>
    <dbReference type="NCBI Taxonomy" id="1641992"/>
    <lineage>
        <taxon>Bacteria</taxon>
        <taxon>Bacillati</taxon>
        <taxon>Actinomycetota</taxon>
        <taxon>Actinomycetes</taxon>
        <taxon>Mycobacteriales</taxon>
        <taxon>Mycobacteriaceae</taxon>
        <taxon>Mycolicibacterium</taxon>
    </lineage>
</organism>
<feature type="domain" description="DUF7715" evidence="1">
    <location>
        <begin position="1"/>
        <end position="74"/>
    </location>
</feature>
<dbReference type="InterPro" id="IPR056132">
    <property type="entry name" value="DUF7715"/>
</dbReference>
<evidence type="ECO:0000313" key="3">
    <source>
        <dbReference type="Proteomes" id="UP000694460"/>
    </source>
</evidence>
<dbReference type="Pfam" id="PF24831">
    <property type="entry name" value="DUF7715"/>
    <property type="match status" value="1"/>
</dbReference>
<dbReference type="RefSeq" id="WP_209914325.1">
    <property type="nucleotide sequence ID" value="NZ_JAGIOP010000001.1"/>
</dbReference>
<evidence type="ECO:0000313" key="2">
    <source>
        <dbReference type="EMBL" id="MBP2451141.1"/>
    </source>
</evidence>
<sequence>MKVLVAKRPSRPLATTDPWSATEGEIVVAPLVCDDVTCGCDVVHQGITSHGYSTLTVVREVATAPDDLITACRRVDLRLLHRAMI</sequence>
<protein>
    <recommendedName>
        <fullName evidence="1">DUF7715 domain-containing protein</fullName>
    </recommendedName>
</protein>
<name>A0ABS4ZPN5_9MYCO</name>
<comment type="caution">
    <text evidence="2">The sequence shown here is derived from an EMBL/GenBank/DDBJ whole genome shotgun (WGS) entry which is preliminary data.</text>
</comment>
<reference evidence="2 3" key="1">
    <citation type="submission" date="2021-03" db="EMBL/GenBank/DDBJ databases">
        <title>Sequencing the genomes of 1000 actinobacteria strains.</title>
        <authorList>
            <person name="Klenk H.-P."/>
        </authorList>
    </citation>
    <scope>NUCLEOTIDE SEQUENCE [LARGE SCALE GENOMIC DNA]</scope>
    <source>
        <strain evidence="2 3">DSM 46713</strain>
    </source>
</reference>
<gene>
    <name evidence="2" type="ORF">JOF57_001026</name>
</gene>
<keyword evidence="3" id="KW-1185">Reference proteome</keyword>